<dbReference type="Pfam" id="PF00501">
    <property type="entry name" value="AMP-binding"/>
    <property type="match status" value="1"/>
</dbReference>
<reference evidence="7 8" key="1">
    <citation type="submission" date="2019-07" db="EMBL/GenBank/DDBJ databases">
        <title>Whole genome shotgun sequence of Oceanithermus desulfurans NBRC 100063.</title>
        <authorList>
            <person name="Hosoyama A."/>
            <person name="Uohara A."/>
            <person name="Ohji S."/>
            <person name="Ichikawa N."/>
        </authorList>
    </citation>
    <scope>NUCLEOTIDE SEQUENCE [LARGE SCALE GENOMIC DNA]</scope>
    <source>
        <strain evidence="7 8">NBRC 100063</strain>
    </source>
</reference>
<dbReference type="GO" id="GO:0016874">
    <property type="term" value="F:ligase activity"/>
    <property type="evidence" value="ECO:0007669"/>
    <property type="project" value="UniProtKB-KW"/>
</dbReference>
<accession>A0A511RK85</accession>
<evidence type="ECO:0000256" key="3">
    <source>
        <dbReference type="ARBA" id="ARBA00022832"/>
    </source>
</evidence>
<dbReference type="GO" id="GO:0006631">
    <property type="term" value="P:fatty acid metabolic process"/>
    <property type="evidence" value="ECO:0007669"/>
    <property type="project" value="UniProtKB-KW"/>
</dbReference>
<dbReference type="InterPro" id="IPR045851">
    <property type="entry name" value="AMP-bd_C_sf"/>
</dbReference>
<dbReference type="InterPro" id="IPR025110">
    <property type="entry name" value="AMP-bd_C"/>
</dbReference>
<feature type="domain" description="AMP-dependent synthetase/ligase" evidence="5">
    <location>
        <begin position="27"/>
        <end position="404"/>
    </location>
</feature>
<dbReference type="Gene3D" id="3.30.300.30">
    <property type="match status" value="1"/>
</dbReference>
<keyword evidence="2 7" id="KW-0436">Ligase</keyword>
<evidence type="ECO:0000259" key="5">
    <source>
        <dbReference type="Pfam" id="PF00501"/>
    </source>
</evidence>
<evidence type="ECO:0000259" key="6">
    <source>
        <dbReference type="Pfam" id="PF13193"/>
    </source>
</evidence>
<protein>
    <submittedName>
        <fullName evidence="7">Long-chain-fatty-acid--CoA ligase</fullName>
    </submittedName>
</protein>
<dbReference type="AlphaFoldDB" id="A0A511RK85"/>
<name>A0A511RK85_9DEIN</name>
<evidence type="ECO:0000313" key="7">
    <source>
        <dbReference type="EMBL" id="GEM90084.1"/>
    </source>
</evidence>
<dbReference type="Proteomes" id="UP000321827">
    <property type="component" value="Unassembled WGS sequence"/>
</dbReference>
<evidence type="ECO:0000256" key="2">
    <source>
        <dbReference type="ARBA" id="ARBA00022598"/>
    </source>
</evidence>
<dbReference type="PROSITE" id="PS00455">
    <property type="entry name" value="AMP_BINDING"/>
    <property type="match status" value="1"/>
</dbReference>
<proteinExistence type="inferred from homology"/>
<dbReference type="InterPro" id="IPR000873">
    <property type="entry name" value="AMP-dep_synth/lig_dom"/>
</dbReference>
<dbReference type="InterPro" id="IPR042099">
    <property type="entry name" value="ANL_N_sf"/>
</dbReference>
<comment type="caution">
    <text evidence="7">The sequence shown here is derived from an EMBL/GenBank/DDBJ whole genome shotgun (WGS) entry which is preliminary data.</text>
</comment>
<dbReference type="SUPFAM" id="SSF56801">
    <property type="entry name" value="Acetyl-CoA synthetase-like"/>
    <property type="match status" value="1"/>
</dbReference>
<evidence type="ECO:0000256" key="4">
    <source>
        <dbReference type="ARBA" id="ARBA00023098"/>
    </source>
</evidence>
<keyword evidence="4" id="KW-0443">Lipid metabolism</keyword>
<keyword evidence="3" id="KW-0276">Fatty acid metabolism</keyword>
<dbReference type="Pfam" id="PF13193">
    <property type="entry name" value="AMP-binding_C"/>
    <property type="match status" value="1"/>
</dbReference>
<dbReference type="PANTHER" id="PTHR43859">
    <property type="entry name" value="ACYL-ACTIVATING ENZYME"/>
    <property type="match status" value="1"/>
</dbReference>
<dbReference type="Gene3D" id="3.40.50.12780">
    <property type="entry name" value="N-terminal domain of ligase-like"/>
    <property type="match status" value="1"/>
</dbReference>
<dbReference type="EMBL" id="BJXN01000009">
    <property type="protein sequence ID" value="GEM90084.1"/>
    <property type="molecule type" value="Genomic_DNA"/>
</dbReference>
<organism evidence="7 8">
    <name type="scientific">Oceanithermus desulfurans NBRC 100063</name>
    <dbReference type="NCBI Taxonomy" id="1227550"/>
    <lineage>
        <taxon>Bacteria</taxon>
        <taxon>Thermotogati</taxon>
        <taxon>Deinococcota</taxon>
        <taxon>Deinococci</taxon>
        <taxon>Thermales</taxon>
        <taxon>Thermaceae</taxon>
        <taxon>Oceanithermus</taxon>
    </lineage>
</organism>
<feature type="domain" description="AMP-binding enzyme C-terminal" evidence="6">
    <location>
        <begin position="455"/>
        <end position="529"/>
    </location>
</feature>
<dbReference type="CDD" id="cd12119">
    <property type="entry name" value="ttLC_FACS_AlkK_like"/>
    <property type="match status" value="1"/>
</dbReference>
<dbReference type="NCBIfam" id="NF004837">
    <property type="entry name" value="PRK06187.1"/>
    <property type="match status" value="1"/>
</dbReference>
<evidence type="ECO:0000256" key="1">
    <source>
        <dbReference type="ARBA" id="ARBA00006432"/>
    </source>
</evidence>
<dbReference type="FunFam" id="3.30.300.30:FF:000008">
    <property type="entry name" value="2,3-dihydroxybenzoate-AMP ligase"/>
    <property type="match status" value="1"/>
</dbReference>
<evidence type="ECO:0000313" key="8">
    <source>
        <dbReference type="Proteomes" id="UP000321827"/>
    </source>
</evidence>
<dbReference type="PANTHER" id="PTHR43859:SF4">
    <property type="entry name" value="BUTANOATE--COA LIGASE AAE1-RELATED"/>
    <property type="match status" value="1"/>
</dbReference>
<dbReference type="InterPro" id="IPR020845">
    <property type="entry name" value="AMP-binding_CS"/>
</dbReference>
<sequence>MTNKEDAMQGTMMNFPLTLPHMLERASKLFPKVEVVSRMPDKSLHRYTYADFYKRSKALAEALQKLGLKKGDRVGTLMWNHYAHLEAYFGVPIAGGVLHTLNLRLHPTDIAYIINHGGDRFLIVDDVLLKLVLAIREHIPNVEEIIVVPLTGQPVPEGFMDYEQFLDTAEGHFRYPELDENDPLGMCYTSGTTGRPKGVVYTHRSTILHSFGIALPDALSLSMHDVFTPVVPMFHVNAWGLPYAAVMTGTKQVHPGPYLDAENLLDLYEREQVTATAGVPTIWLGILQALEKEPDRWKLVPGMRMVVGGSAAPESMIRAFDKFNLRVIHAWGMTETSPLGTVSLLKPHLLELDEDAQYAYRAKQGLPVPLVEVRAMTDEGEAPWDGKTMGELQVRGAWVASSYYNLPSETDKWTEDGWFRTGDVVTIDAEGYVKITDRTKDLIKSGGEWISSQDLENALMSHPAVAEAAVIAVPHPKWAERPLAAVVLREGEELTADELRAYLEPKFAKWWLPDAIVFVDEIPRTSTGKFMKAKLREQFKDWKWE</sequence>
<comment type="similarity">
    <text evidence="1">Belongs to the ATP-dependent AMP-binding enzyme family.</text>
</comment>
<gene>
    <name evidence="7" type="ORF">ODE01S_15180</name>
</gene>